<proteinExistence type="predicted"/>
<dbReference type="InterPro" id="IPR043989">
    <property type="entry name" value="CCZ1/INTU/HSP4_longin_3"/>
</dbReference>
<evidence type="ECO:0008006" key="5">
    <source>
        <dbReference type="Google" id="ProtNLM"/>
    </source>
</evidence>
<evidence type="ECO:0000259" key="1">
    <source>
        <dbReference type="Pfam" id="PF19032"/>
    </source>
</evidence>
<evidence type="ECO:0000313" key="4">
    <source>
        <dbReference type="Proteomes" id="UP001516400"/>
    </source>
</evidence>
<dbReference type="AlphaFoldDB" id="A0ABD2NB26"/>
<dbReference type="InterPro" id="IPR043988">
    <property type="entry name" value="CCZ1/INTU_longin_2"/>
</dbReference>
<feature type="domain" description="CCZ1/INTU/HPS4 third Longin" evidence="2">
    <location>
        <begin position="133"/>
        <end position="227"/>
    </location>
</feature>
<organism evidence="3 4">
    <name type="scientific">Cryptolaemus montrouzieri</name>
    <dbReference type="NCBI Taxonomy" id="559131"/>
    <lineage>
        <taxon>Eukaryota</taxon>
        <taxon>Metazoa</taxon>
        <taxon>Ecdysozoa</taxon>
        <taxon>Arthropoda</taxon>
        <taxon>Hexapoda</taxon>
        <taxon>Insecta</taxon>
        <taxon>Pterygota</taxon>
        <taxon>Neoptera</taxon>
        <taxon>Endopterygota</taxon>
        <taxon>Coleoptera</taxon>
        <taxon>Polyphaga</taxon>
        <taxon>Cucujiformia</taxon>
        <taxon>Coccinelloidea</taxon>
        <taxon>Coccinellidae</taxon>
        <taxon>Scymninae</taxon>
        <taxon>Scymnini</taxon>
        <taxon>Cryptolaemus</taxon>
    </lineage>
</organism>
<dbReference type="InterPro" id="IPR013176">
    <property type="entry name" value="Ccz1"/>
</dbReference>
<keyword evidence="4" id="KW-1185">Reference proteome</keyword>
<protein>
    <recommendedName>
        <fullName evidence="5">CCZ1/INTU/HSP4 first Longin domain-containing protein</fullName>
    </recommendedName>
</protein>
<comment type="caution">
    <text evidence="3">The sequence shown here is derived from an EMBL/GenBank/DDBJ whole genome shotgun (WGS) entry which is preliminary data.</text>
</comment>
<name>A0ABD2NB26_9CUCU</name>
<feature type="domain" description="CCZ1/INTU second Longin" evidence="1">
    <location>
        <begin position="1"/>
        <end position="105"/>
    </location>
</feature>
<evidence type="ECO:0000313" key="3">
    <source>
        <dbReference type="EMBL" id="KAL3275985.1"/>
    </source>
</evidence>
<sequence length="247" mass="27803">MQILYQYLVGTLLPANLEVELQGGSMPRNSLSPFGALKHGRFITGPTNLKNAKTIGKVPKIYTFSGPAASYHLLVYRALSASLCLFVNADTELTLDFFKDFDNYINSKLTSLVSEIAEYCSKQVSTPSNVVENAPKFIYFNKFNMAYKSTVHLDNKQSGNVAISSEQLKIIADLNSHTPTISESTETMVKTLNDYWVVAKTSNYREFYVVEQLKNAHLIDISKDIKSLCESELKGIFFSHYKTYRCI</sequence>
<dbReference type="Pfam" id="PF19033">
    <property type="entry name" value="Intu_longin_3"/>
    <property type="match status" value="1"/>
</dbReference>
<reference evidence="3 4" key="1">
    <citation type="journal article" date="2021" name="BMC Biol.">
        <title>Horizontally acquired antibacterial genes associated with adaptive radiation of ladybird beetles.</title>
        <authorList>
            <person name="Li H.S."/>
            <person name="Tang X.F."/>
            <person name="Huang Y.H."/>
            <person name="Xu Z.Y."/>
            <person name="Chen M.L."/>
            <person name="Du X.Y."/>
            <person name="Qiu B.Y."/>
            <person name="Chen P.T."/>
            <person name="Zhang W."/>
            <person name="Slipinski A."/>
            <person name="Escalona H.E."/>
            <person name="Waterhouse R.M."/>
            <person name="Zwick A."/>
            <person name="Pang H."/>
        </authorList>
    </citation>
    <scope>NUCLEOTIDE SEQUENCE [LARGE SCALE GENOMIC DNA]</scope>
    <source>
        <strain evidence="3">SYSU2018</strain>
    </source>
</reference>
<dbReference type="Proteomes" id="UP001516400">
    <property type="component" value="Unassembled WGS sequence"/>
</dbReference>
<evidence type="ECO:0000259" key="2">
    <source>
        <dbReference type="Pfam" id="PF19033"/>
    </source>
</evidence>
<dbReference type="EMBL" id="JABFTP020000083">
    <property type="protein sequence ID" value="KAL3275985.1"/>
    <property type="molecule type" value="Genomic_DNA"/>
</dbReference>
<dbReference type="Pfam" id="PF19032">
    <property type="entry name" value="Intu_longin_2"/>
    <property type="match status" value="1"/>
</dbReference>
<dbReference type="PANTHER" id="PTHR13056">
    <property type="entry name" value="VACUOLAR FUSION PROTEIN CCZ1 HOMOLOG-RELATED"/>
    <property type="match status" value="1"/>
</dbReference>
<gene>
    <name evidence="3" type="ORF">HHI36_020716</name>
</gene>
<accession>A0ABD2NB26</accession>
<dbReference type="PANTHER" id="PTHR13056:SF0">
    <property type="entry name" value="VACUOLAR FUSION PROTEIN CCZ1 HOMOLOG-RELATED"/>
    <property type="match status" value="1"/>
</dbReference>